<dbReference type="CDD" id="cd00118">
    <property type="entry name" value="LysM"/>
    <property type="match status" value="1"/>
</dbReference>
<keyword evidence="5" id="KW-0378">Hydrolase</keyword>
<dbReference type="Pfam" id="PF01476">
    <property type="entry name" value="LysM"/>
    <property type="match status" value="1"/>
</dbReference>
<dbReference type="Pfam" id="PF03411">
    <property type="entry name" value="Peptidase_M74"/>
    <property type="match status" value="1"/>
</dbReference>
<evidence type="ECO:0000256" key="8">
    <source>
        <dbReference type="SAM" id="MobiDB-lite"/>
    </source>
</evidence>
<keyword evidence="4" id="KW-0574">Periplasm</keyword>
<organism evidence="10 11">
    <name type="scientific">Archangium minus</name>
    <dbReference type="NCBI Taxonomy" id="83450"/>
    <lineage>
        <taxon>Bacteria</taxon>
        <taxon>Pseudomonadati</taxon>
        <taxon>Myxococcota</taxon>
        <taxon>Myxococcia</taxon>
        <taxon>Myxococcales</taxon>
        <taxon>Cystobacterineae</taxon>
        <taxon>Archangiaceae</taxon>
        <taxon>Archangium</taxon>
    </lineage>
</organism>
<feature type="region of interest" description="Disordered" evidence="8">
    <location>
        <begin position="56"/>
        <end position="85"/>
    </location>
</feature>
<evidence type="ECO:0000256" key="5">
    <source>
        <dbReference type="ARBA" id="ARBA00022801"/>
    </source>
</evidence>
<feature type="compositionally biased region" description="Low complexity" evidence="8">
    <location>
        <begin position="56"/>
        <end position="68"/>
    </location>
</feature>
<dbReference type="PANTHER" id="PTHR33734">
    <property type="entry name" value="LYSM DOMAIN-CONTAINING GPI-ANCHORED PROTEIN 2"/>
    <property type="match status" value="1"/>
</dbReference>
<evidence type="ECO:0000256" key="3">
    <source>
        <dbReference type="ARBA" id="ARBA00022729"/>
    </source>
</evidence>
<evidence type="ECO:0000313" key="10">
    <source>
        <dbReference type="EMBL" id="WNG47415.1"/>
    </source>
</evidence>
<evidence type="ECO:0000256" key="2">
    <source>
        <dbReference type="ARBA" id="ARBA00022723"/>
    </source>
</evidence>
<dbReference type="Gene3D" id="3.30.1380.10">
    <property type="match status" value="1"/>
</dbReference>
<evidence type="ECO:0000259" key="9">
    <source>
        <dbReference type="PROSITE" id="PS51782"/>
    </source>
</evidence>
<keyword evidence="11" id="KW-1185">Reference proteome</keyword>
<accession>A0ABY9WW89</accession>
<keyword evidence="7" id="KW-0482">Metalloprotease</keyword>
<dbReference type="PROSITE" id="PS51782">
    <property type="entry name" value="LYSM"/>
    <property type="match status" value="1"/>
</dbReference>
<name>A0ABY9WW89_9BACT</name>
<feature type="compositionally biased region" description="Basic and acidic residues" evidence="8">
    <location>
        <begin position="498"/>
        <end position="509"/>
    </location>
</feature>
<dbReference type="Proteomes" id="UP001611383">
    <property type="component" value="Chromosome"/>
</dbReference>
<feature type="region of interest" description="Disordered" evidence="8">
    <location>
        <begin position="103"/>
        <end position="144"/>
    </location>
</feature>
<proteinExistence type="predicted"/>
<feature type="region of interest" description="Disordered" evidence="8">
    <location>
        <begin position="466"/>
        <end position="536"/>
    </location>
</feature>
<evidence type="ECO:0000256" key="4">
    <source>
        <dbReference type="ARBA" id="ARBA00022764"/>
    </source>
</evidence>
<evidence type="ECO:0000313" key="11">
    <source>
        <dbReference type="Proteomes" id="UP001611383"/>
    </source>
</evidence>
<protein>
    <submittedName>
        <fullName evidence="10">LysM peptidoglycan-binding domain-containing protein</fullName>
    </submittedName>
</protein>
<evidence type="ECO:0000256" key="7">
    <source>
        <dbReference type="ARBA" id="ARBA00023049"/>
    </source>
</evidence>
<keyword evidence="3" id="KW-0732">Signal</keyword>
<dbReference type="InterPro" id="IPR036779">
    <property type="entry name" value="LysM_dom_sf"/>
</dbReference>
<feature type="compositionally biased region" description="Acidic residues" evidence="8">
    <location>
        <begin position="107"/>
        <end position="129"/>
    </location>
</feature>
<dbReference type="SUPFAM" id="SSF55166">
    <property type="entry name" value="Hedgehog/DD-peptidase"/>
    <property type="match status" value="1"/>
</dbReference>
<dbReference type="InterPro" id="IPR009045">
    <property type="entry name" value="Zn_M74/Hedgehog-like"/>
</dbReference>
<sequence length="536" mass="57493">MPGDLASFDGLLWPGTISGHAVSRVRSTSWIILWLCAGCTAHVVPTVAPSNVAAPSLEASASPGSAAGQPDAVPSQENGASQPPKLPEAVTQVVEHNDAALQASADDSGEDEGEEDEPADASDADEGEAQEVQAATGEVPTGPLYTAELSDEQLTEMWKKDPASLGSISVGFVESGRMVNAERFPAGDDWIVVSPELAWGTRETLDYIAKAIREVRAAYPKAPPLRVNQLSSREGGYLRPHKSHQNGRDVDLGFYYPTAEPIRVREREKHIDLELNWALIKALAVHTDVQMILVDKRVQKVLYEYALRKGENKEWVDSLFHAGAKSLIKHARGHRDHFHVRFYNPRAQELGRRIAPLLALQPDKNIQMHRVRSGDTLGAIALRYGSSVQSIKKANRMRSTFLRLGQVLAVPLRGPCTRCPVPPPLVVPPRRMPPEVVEQAPAVAAKPASETAPAPASVEVTLQAPAAATPPPASEQPAMAAQPENTGGSEPASADNAPETKPEAPELPREAPAGASLPAVTHTSASILPVMPLLKR</sequence>
<feature type="domain" description="LysM" evidence="9">
    <location>
        <begin position="367"/>
        <end position="410"/>
    </location>
</feature>
<dbReference type="SMART" id="SM00257">
    <property type="entry name" value="LysM"/>
    <property type="match status" value="1"/>
</dbReference>
<gene>
    <name evidence="10" type="ORF">F0U60_27290</name>
</gene>
<dbReference type="EMBL" id="CP043494">
    <property type="protein sequence ID" value="WNG47415.1"/>
    <property type="molecule type" value="Genomic_DNA"/>
</dbReference>
<dbReference type="InterPro" id="IPR018392">
    <property type="entry name" value="LysM"/>
</dbReference>
<reference evidence="10 11" key="1">
    <citation type="submission" date="2019-08" db="EMBL/GenBank/DDBJ databases">
        <title>Archangium and Cystobacter genomes.</title>
        <authorList>
            <person name="Chen I.-C.K."/>
            <person name="Wielgoss S."/>
        </authorList>
    </citation>
    <scope>NUCLEOTIDE SEQUENCE [LARGE SCALE GENOMIC DNA]</scope>
    <source>
        <strain evidence="10 11">Cbm 6</strain>
    </source>
</reference>
<dbReference type="Gene3D" id="3.10.350.10">
    <property type="entry name" value="LysM domain"/>
    <property type="match status" value="1"/>
</dbReference>
<evidence type="ECO:0000256" key="6">
    <source>
        <dbReference type="ARBA" id="ARBA00022833"/>
    </source>
</evidence>
<dbReference type="SUPFAM" id="SSF54106">
    <property type="entry name" value="LysM domain"/>
    <property type="match status" value="1"/>
</dbReference>
<keyword evidence="6" id="KW-0862">Zinc</keyword>
<keyword evidence="1" id="KW-0645">Protease</keyword>
<dbReference type="PANTHER" id="PTHR33734:SF22">
    <property type="entry name" value="MEMBRANE-BOUND LYTIC MUREIN TRANSGLYCOSYLASE D"/>
    <property type="match status" value="1"/>
</dbReference>
<dbReference type="InterPro" id="IPR005073">
    <property type="entry name" value="Peptidase_M74"/>
</dbReference>
<keyword evidence="2" id="KW-0479">Metal-binding</keyword>
<evidence type="ECO:0000256" key="1">
    <source>
        <dbReference type="ARBA" id="ARBA00022670"/>
    </source>
</evidence>